<dbReference type="OrthoDB" id="9797527at2"/>
<dbReference type="SMART" id="SM00947">
    <property type="entry name" value="Pro_CA"/>
    <property type="match status" value="1"/>
</dbReference>
<evidence type="ECO:0000256" key="6">
    <source>
        <dbReference type="ARBA" id="ARBA00048348"/>
    </source>
</evidence>
<dbReference type="Pfam" id="PF00484">
    <property type="entry name" value="Pro_CA"/>
    <property type="match status" value="1"/>
</dbReference>
<keyword evidence="3 7" id="KW-0479">Metal-binding</keyword>
<dbReference type="PROSITE" id="PS00705">
    <property type="entry name" value="PROK_CO2_ANHYDRASE_2"/>
    <property type="match status" value="1"/>
</dbReference>
<keyword evidence="5 8" id="KW-0456">Lyase</keyword>
<dbReference type="AlphaFoldDB" id="A0A3A1WWU3"/>
<name>A0A3A1WWU3_9HYPH</name>
<dbReference type="CDD" id="cd00884">
    <property type="entry name" value="beta_CA_cladeB"/>
    <property type="match status" value="1"/>
</dbReference>
<evidence type="ECO:0000256" key="2">
    <source>
        <dbReference type="ARBA" id="ARBA00012925"/>
    </source>
</evidence>
<evidence type="ECO:0000256" key="5">
    <source>
        <dbReference type="ARBA" id="ARBA00023239"/>
    </source>
</evidence>
<comment type="cofactor">
    <cofactor evidence="7">
        <name>Zn(2+)</name>
        <dbReference type="ChEBI" id="CHEBI:29105"/>
    </cofactor>
    <text evidence="7">Binds 1 zinc ion per subunit.</text>
</comment>
<dbReference type="PANTHER" id="PTHR11002">
    <property type="entry name" value="CARBONIC ANHYDRASE"/>
    <property type="match status" value="1"/>
</dbReference>
<keyword evidence="4 7" id="KW-0862">Zinc</keyword>
<evidence type="ECO:0000256" key="4">
    <source>
        <dbReference type="ARBA" id="ARBA00022833"/>
    </source>
</evidence>
<accession>A0A3A1WWU3</accession>
<comment type="similarity">
    <text evidence="1 8">Belongs to the beta-class carbonic anhydrase family.</text>
</comment>
<feature type="binding site" evidence="7">
    <location>
        <position position="108"/>
    </location>
    <ligand>
        <name>Zn(2+)</name>
        <dbReference type="ChEBI" id="CHEBI:29105"/>
    </ligand>
</feature>
<dbReference type="RefSeq" id="WP_119538946.1">
    <property type="nucleotide sequence ID" value="NZ_QYRN01000002.1"/>
</dbReference>
<protein>
    <recommendedName>
        <fullName evidence="2 8">Carbonic anhydrase</fullName>
        <ecNumber evidence="2 8">4.2.1.1</ecNumber>
    </recommendedName>
    <alternativeName>
        <fullName evidence="8">Carbonate dehydratase</fullName>
    </alternativeName>
</protein>
<evidence type="ECO:0000313" key="10">
    <source>
        <dbReference type="Proteomes" id="UP000265750"/>
    </source>
</evidence>
<dbReference type="InterPro" id="IPR036874">
    <property type="entry name" value="Carbonic_anhydrase_sf"/>
</dbReference>
<feature type="binding site" evidence="7">
    <location>
        <position position="105"/>
    </location>
    <ligand>
        <name>Zn(2+)</name>
        <dbReference type="ChEBI" id="CHEBI:29105"/>
    </ligand>
</feature>
<dbReference type="Proteomes" id="UP000265750">
    <property type="component" value="Unassembled WGS sequence"/>
</dbReference>
<dbReference type="GO" id="GO:0008270">
    <property type="term" value="F:zinc ion binding"/>
    <property type="evidence" value="ECO:0007669"/>
    <property type="project" value="UniProtKB-UniRule"/>
</dbReference>
<comment type="function">
    <text evidence="8">Reversible hydration of carbon dioxide.</text>
</comment>
<dbReference type="InterPro" id="IPR015892">
    <property type="entry name" value="Carbonic_anhydrase_CS"/>
</dbReference>
<dbReference type="EMBL" id="QYRN01000002">
    <property type="protein sequence ID" value="RIY02868.1"/>
    <property type="molecule type" value="Genomic_DNA"/>
</dbReference>
<dbReference type="EC" id="4.2.1.1" evidence="2 8"/>
<evidence type="ECO:0000313" key="9">
    <source>
        <dbReference type="EMBL" id="RIY02868.1"/>
    </source>
</evidence>
<feature type="binding site" evidence="7">
    <location>
        <position position="44"/>
    </location>
    <ligand>
        <name>Zn(2+)</name>
        <dbReference type="ChEBI" id="CHEBI:29105"/>
    </ligand>
</feature>
<dbReference type="InterPro" id="IPR045066">
    <property type="entry name" value="Beta_CA_cladeB"/>
</dbReference>
<dbReference type="SUPFAM" id="SSF53056">
    <property type="entry name" value="beta-carbonic anhydrase, cab"/>
    <property type="match status" value="1"/>
</dbReference>
<sequence>MTLLPDTLLSGYRSFVQGRYLQETQTYRALARDGQTPETMVIACCDSRAAPETIFGAGAGELFVARNVANLVPPYNPDGEFHGTSAALEFAVQALKVRNIVVMGHGRCGGIKAALSPGSEPLSPGDFIGKWMSILQPVAETVAANALMTSGERQTALERISIRTSIANLRTFPYIAARERAGELRLCGAWFDISTAELWAMDPETGDFQRPLVDVEDAVI</sequence>
<gene>
    <name evidence="9" type="ORF">D3218_05540</name>
</gene>
<evidence type="ECO:0000256" key="8">
    <source>
        <dbReference type="RuleBase" id="RU003956"/>
    </source>
</evidence>
<comment type="catalytic activity">
    <reaction evidence="6 8">
        <text>hydrogencarbonate + H(+) = CO2 + H2O</text>
        <dbReference type="Rhea" id="RHEA:10748"/>
        <dbReference type="ChEBI" id="CHEBI:15377"/>
        <dbReference type="ChEBI" id="CHEBI:15378"/>
        <dbReference type="ChEBI" id="CHEBI:16526"/>
        <dbReference type="ChEBI" id="CHEBI:17544"/>
        <dbReference type="EC" id="4.2.1.1"/>
    </reaction>
</comment>
<keyword evidence="10" id="KW-1185">Reference proteome</keyword>
<evidence type="ECO:0000256" key="7">
    <source>
        <dbReference type="PIRSR" id="PIRSR601765-1"/>
    </source>
</evidence>
<comment type="caution">
    <text evidence="9">The sequence shown here is derived from an EMBL/GenBank/DDBJ whole genome shotgun (WGS) entry which is preliminary data.</text>
</comment>
<evidence type="ECO:0000256" key="3">
    <source>
        <dbReference type="ARBA" id="ARBA00022723"/>
    </source>
</evidence>
<dbReference type="GO" id="GO:0015976">
    <property type="term" value="P:carbon utilization"/>
    <property type="evidence" value="ECO:0007669"/>
    <property type="project" value="InterPro"/>
</dbReference>
<organism evidence="9 10">
    <name type="scientific">Aureimonas flava</name>
    <dbReference type="NCBI Taxonomy" id="2320271"/>
    <lineage>
        <taxon>Bacteria</taxon>
        <taxon>Pseudomonadati</taxon>
        <taxon>Pseudomonadota</taxon>
        <taxon>Alphaproteobacteria</taxon>
        <taxon>Hyphomicrobiales</taxon>
        <taxon>Aurantimonadaceae</taxon>
        <taxon>Aureimonas</taxon>
    </lineage>
</organism>
<feature type="binding site" evidence="7">
    <location>
        <position position="46"/>
    </location>
    <ligand>
        <name>Zn(2+)</name>
        <dbReference type="ChEBI" id="CHEBI:29105"/>
    </ligand>
</feature>
<dbReference type="InterPro" id="IPR001765">
    <property type="entry name" value="Carbonic_anhydrase"/>
</dbReference>
<dbReference type="PANTHER" id="PTHR11002:SF76">
    <property type="entry name" value="CARBONIC ANHYDRASE"/>
    <property type="match status" value="1"/>
</dbReference>
<dbReference type="Gene3D" id="3.40.1050.10">
    <property type="entry name" value="Carbonic anhydrase"/>
    <property type="match status" value="1"/>
</dbReference>
<evidence type="ECO:0000256" key="1">
    <source>
        <dbReference type="ARBA" id="ARBA00006217"/>
    </source>
</evidence>
<reference evidence="10" key="1">
    <citation type="submission" date="2018-09" db="EMBL/GenBank/DDBJ databases">
        <authorList>
            <person name="Tuo L."/>
        </authorList>
    </citation>
    <scope>NUCLEOTIDE SEQUENCE [LARGE SCALE GENOMIC DNA]</scope>
    <source>
        <strain evidence="10">M2BS4Y-1</strain>
    </source>
</reference>
<proteinExistence type="inferred from homology"/>
<dbReference type="GO" id="GO:0004089">
    <property type="term" value="F:carbonate dehydratase activity"/>
    <property type="evidence" value="ECO:0007669"/>
    <property type="project" value="UniProtKB-UniRule"/>
</dbReference>